<protein>
    <submittedName>
        <fullName evidence="1">Uncharacterized protein</fullName>
    </submittedName>
</protein>
<dbReference type="Proteomes" id="UP001283361">
    <property type="component" value="Unassembled WGS sequence"/>
</dbReference>
<sequence length="207" mass="22542">MHSRRGRSLPRFWEVCKPLSHPWDNKAGCLFVNAFESREISASLEGMTARRDPPPTLSGGNHYRGNVFDCEDGGGSHHLLWVSGKAIPWEKRGPRGSDRCAGGICQVGQRCPLRGRNFLFAGGAKGKETLCPDLLSNLRNPAEPPSPGAVRLPGGRDKGIVKDKKVVKWRDPSPRRKGGDAMILGRPPQRKIFGASGKGQTIVSLNT</sequence>
<evidence type="ECO:0000313" key="2">
    <source>
        <dbReference type="Proteomes" id="UP001283361"/>
    </source>
</evidence>
<accession>A0AAE1AWS7</accession>
<reference evidence="1" key="1">
    <citation type="journal article" date="2023" name="G3 (Bethesda)">
        <title>A reference genome for the long-term kleptoplast-retaining sea slug Elysia crispata morphotype clarki.</title>
        <authorList>
            <person name="Eastman K.E."/>
            <person name="Pendleton A.L."/>
            <person name="Shaikh M.A."/>
            <person name="Suttiyut T."/>
            <person name="Ogas R."/>
            <person name="Tomko P."/>
            <person name="Gavelis G."/>
            <person name="Widhalm J.R."/>
            <person name="Wisecaver J.H."/>
        </authorList>
    </citation>
    <scope>NUCLEOTIDE SEQUENCE</scope>
    <source>
        <strain evidence="1">ECLA1</strain>
    </source>
</reference>
<keyword evidence="2" id="KW-1185">Reference proteome</keyword>
<dbReference type="AlphaFoldDB" id="A0AAE1AWS7"/>
<organism evidence="1 2">
    <name type="scientific">Elysia crispata</name>
    <name type="common">lettuce slug</name>
    <dbReference type="NCBI Taxonomy" id="231223"/>
    <lineage>
        <taxon>Eukaryota</taxon>
        <taxon>Metazoa</taxon>
        <taxon>Spiralia</taxon>
        <taxon>Lophotrochozoa</taxon>
        <taxon>Mollusca</taxon>
        <taxon>Gastropoda</taxon>
        <taxon>Heterobranchia</taxon>
        <taxon>Euthyneura</taxon>
        <taxon>Panpulmonata</taxon>
        <taxon>Sacoglossa</taxon>
        <taxon>Placobranchoidea</taxon>
        <taxon>Plakobranchidae</taxon>
        <taxon>Elysia</taxon>
    </lineage>
</organism>
<comment type="caution">
    <text evidence="1">The sequence shown here is derived from an EMBL/GenBank/DDBJ whole genome shotgun (WGS) entry which is preliminary data.</text>
</comment>
<name>A0AAE1AWS7_9GAST</name>
<gene>
    <name evidence="1" type="ORF">RRG08_000236</name>
</gene>
<evidence type="ECO:0000313" key="1">
    <source>
        <dbReference type="EMBL" id="KAK3795378.1"/>
    </source>
</evidence>
<proteinExistence type="predicted"/>
<dbReference type="EMBL" id="JAWDGP010001067">
    <property type="protein sequence ID" value="KAK3795378.1"/>
    <property type="molecule type" value="Genomic_DNA"/>
</dbReference>